<evidence type="ECO:0008006" key="8">
    <source>
        <dbReference type="Google" id="ProtNLM"/>
    </source>
</evidence>
<evidence type="ECO:0000256" key="2">
    <source>
        <dbReference type="ARBA" id="ARBA00022679"/>
    </source>
</evidence>
<feature type="domain" description="HipA N-terminal subdomain 1" evidence="5">
    <location>
        <begin position="5"/>
        <end position="103"/>
    </location>
</feature>
<accession>A0A193LHG0</accession>
<dbReference type="KEGG" id="woc:BA177_12385"/>
<dbReference type="InterPro" id="IPR012893">
    <property type="entry name" value="HipA-like_C"/>
</dbReference>
<evidence type="ECO:0000256" key="1">
    <source>
        <dbReference type="ARBA" id="ARBA00010164"/>
    </source>
</evidence>
<reference evidence="6 7" key="1">
    <citation type="submission" date="2016-06" db="EMBL/GenBank/DDBJ databases">
        <title>Complete genome sequence of a deep-branching marine Gamma Proteobacterium Woeseia oceani type strain XK5.</title>
        <authorList>
            <person name="Mu D."/>
            <person name="Du Z."/>
        </authorList>
    </citation>
    <scope>NUCLEOTIDE SEQUENCE [LARGE SCALE GENOMIC DNA]</scope>
    <source>
        <strain evidence="6 7">XK5</strain>
    </source>
</reference>
<organism evidence="6 7">
    <name type="scientific">Woeseia oceani</name>
    <dbReference type="NCBI Taxonomy" id="1548547"/>
    <lineage>
        <taxon>Bacteria</taxon>
        <taxon>Pseudomonadati</taxon>
        <taxon>Pseudomonadota</taxon>
        <taxon>Gammaproteobacteria</taxon>
        <taxon>Woeseiales</taxon>
        <taxon>Woeseiaceae</taxon>
        <taxon>Woeseia</taxon>
    </lineage>
</organism>
<proteinExistence type="inferred from homology"/>
<dbReference type="Proteomes" id="UP000092695">
    <property type="component" value="Chromosome"/>
</dbReference>
<dbReference type="AlphaFoldDB" id="A0A193LHG0"/>
<dbReference type="Gene3D" id="1.10.1070.20">
    <property type="match status" value="1"/>
</dbReference>
<keyword evidence="7" id="KW-1185">Reference proteome</keyword>
<dbReference type="RefSeq" id="WP_068616641.1">
    <property type="nucleotide sequence ID" value="NZ_CP016268.1"/>
</dbReference>
<dbReference type="PANTHER" id="PTHR37419">
    <property type="entry name" value="SERINE/THREONINE-PROTEIN KINASE TOXIN HIPA"/>
    <property type="match status" value="1"/>
</dbReference>
<dbReference type="EMBL" id="CP016268">
    <property type="protein sequence ID" value="ANO51893.1"/>
    <property type="molecule type" value="Genomic_DNA"/>
</dbReference>
<feature type="domain" description="HipA-like C-terminal" evidence="4">
    <location>
        <begin position="146"/>
        <end position="370"/>
    </location>
</feature>
<evidence type="ECO:0000313" key="6">
    <source>
        <dbReference type="EMBL" id="ANO51893.1"/>
    </source>
</evidence>
<dbReference type="OrthoDB" id="9805913at2"/>
<dbReference type="GO" id="GO:0005829">
    <property type="term" value="C:cytosol"/>
    <property type="evidence" value="ECO:0007669"/>
    <property type="project" value="TreeGrafter"/>
</dbReference>
<dbReference type="GO" id="GO:0004674">
    <property type="term" value="F:protein serine/threonine kinase activity"/>
    <property type="evidence" value="ECO:0007669"/>
    <property type="project" value="TreeGrafter"/>
</dbReference>
<protein>
    <recommendedName>
        <fullName evidence="8">Toxin HipA</fullName>
    </recommendedName>
</protein>
<comment type="similarity">
    <text evidence="1">Belongs to the HipA Ser/Thr kinase family.</text>
</comment>
<keyword evidence="2" id="KW-0808">Transferase</keyword>
<dbReference type="Pfam" id="PF07804">
    <property type="entry name" value="HipA_C"/>
    <property type="match status" value="1"/>
</dbReference>
<evidence type="ECO:0000259" key="5">
    <source>
        <dbReference type="Pfam" id="PF13657"/>
    </source>
</evidence>
<dbReference type="CDD" id="cd17793">
    <property type="entry name" value="HipA"/>
    <property type="match status" value="1"/>
</dbReference>
<dbReference type="InterPro" id="IPR017508">
    <property type="entry name" value="HipA_N1"/>
</dbReference>
<gene>
    <name evidence="6" type="ORF">BA177_12385</name>
</gene>
<sequence>MARTLNVCYDRELVGQLSQDDGGQMTFRYDASWLGKREPIPLSRSLPLRDEPFTQKECQGVFGGLLPEEANRKVIARILGISDKNDFAMLEQIGGECAGAISFLPADETIPKDDNRYRQLDADELAKILRELPRRPLMAGEDGIRLSLAGAQDKLAVRVDNEKISIPRGSAPSSHVLKPAIDTYEGVVFNEAFCMELARACDLNAAPVEIGKVEDIDYLLAERYDRIRGEEGKIRRLHQEDFCQALGIRSEIKYQSEGGPSLGDCFALLRDASSAPAPDLIDLLDAVIFNLLIGNHDAHGKNFSLLYYPDRSIRLAPLYDLVSTVFYPELTDRMAMKIGKQPKSALVYPNDVNQFAADAGLNAALVRARIPVLAGRLLQETPGIDKPHPISESVATLITERCKDYASRFSRK</sequence>
<dbReference type="PANTHER" id="PTHR37419:SF1">
    <property type="entry name" value="SERINE_THREONINE-PROTEIN KINASE TOXIN HIPA"/>
    <property type="match status" value="1"/>
</dbReference>
<dbReference type="STRING" id="1548547.BA177_12385"/>
<evidence type="ECO:0000313" key="7">
    <source>
        <dbReference type="Proteomes" id="UP000092695"/>
    </source>
</evidence>
<dbReference type="Pfam" id="PF13657">
    <property type="entry name" value="Couple_hipA"/>
    <property type="match status" value="1"/>
</dbReference>
<evidence type="ECO:0000259" key="4">
    <source>
        <dbReference type="Pfam" id="PF07804"/>
    </source>
</evidence>
<evidence type="ECO:0000256" key="3">
    <source>
        <dbReference type="ARBA" id="ARBA00022777"/>
    </source>
</evidence>
<name>A0A193LHG0_9GAMM</name>
<keyword evidence="3" id="KW-0418">Kinase</keyword>
<dbReference type="InterPro" id="IPR052028">
    <property type="entry name" value="HipA_Ser/Thr_kinase"/>
</dbReference>
<dbReference type="NCBIfam" id="TIGR03071">
    <property type="entry name" value="couple_hipA"/>
    <property type="match status" value="1"/>
</dbReference>